<gene>
    <name evidence="1" type="ORF">HV823_12500</name>
</gene>
<dbReference type="RefSeq" id="WP_176950039.1">
    <property type="nucleotide sequence ID" value="NZ_JABXYK010000006.1"/>
</dbReference>
<name>A0ABX2QGK9_9HYPH</name>
<comment type="caution">
    <text evidence="1">The sequence shown here is derived from an EMBL/GenBank/DDBJ whole genome shotgun (WGS) entry which is preliminary data.</text>
</comment>
<sequence length="71" mass="8207">MSDARFSIIPGWIVTDPRLKRRDLQACLLGRQTSRKHGWCRRSQVKMAEELSCARDHAGLHRSACRDRGCR</sequence>
<reference evidence="1 2" key="1">
    <citation type="submission" date="2020-06" db="EMBL/GenBank/DDBJ databases">
        <title>Rhizobium sp.nov. isolated from the tomato plant.</title>
        <authorList>
            <person name="Thin K.K."/>
            <person name="Zhang X."/>
            <person name="He S."/>
        </authorList>
    </citation>
    <scope>NUCLEOTIDE SEQUENCE [LARGE SCALE GENOMIC DNA]</scope>
    <source>
        <strain evidence="1 2">DBTS2</strain>
    </source>
</reference>
<protein>
    <submittedName>
        <fullName evidence="1">Uncharacterized protein</fullName>
    </submittedName>
</protein>
<accession>A0ABX2QGK9</accession>
<evidence type="ECO:0000313" key="1">
    <source>
        <dbReference type="EMBL" id="NVP56072.1"/>
    </source>
</evidence>
<dbReference type="EMBL" id="JABXYK010000006">
    <property type="protein sequence ID" value="NVP56072.1"/>
    <property type="molecule type" value="Genomic_DNA"/>
</dbReference>
<organism evidence="1 2">
    <name type="scientific">Mycoplana rhizolycopersici</name>
    <dbReference type="NCBI Taxonomy" id="2746702"/>
    <lineage>
        <taxon>Bacteria</taxon>
        <taxon>Pseudomonadati</taxon>
        <taxon>Pseudomonadota</taxon>
        <taxon>Alphaproteobacteria</taxon>
        <taxon>Hyphomicrobiales</taxon>
        <taxon>Rhizobiaceae</taxon>
        <taxon>Mycoplana</taxon>
    </lineage>
</organism>
<evidence type="ECO:0000313" key="2">
    <source>
        <dbReference type="Proteomes" id="UP000659172"/>
    </source>
</evidence>
<keyword evidence="2" id="KW-1185">Reference proteome</keyword>
<dbReference type="Proteomes" id="UP000659172">
    <property type="component" value="Unassembled WGS sequence"/>
</dbReference>
<proteinExistence type="predicted"/>